<dbReference type="Gene3D" id="1.25.40.10">
    <property type="entry name" value="Tetratricopeptide repeat domain"/>
    <property type="match status" value="2"/>
</dbReference>
<reference evidence="3" key="1">
    <citation type="journal article" date="2017" name="Biotechnol. Biofuels">
        <title>Evaluation of environmental bacterial communities as a factor affecting the growth of duckweed Lemna minor.</title>
        <authorList>
            <person name="Ishizawa H."/>
            <person name="Kuroda M."/>
            <person name="Morikawa M."/>
            <person name="Ike M."/>
        </authorList>
    </citation>
    <scope>NUCLEOTIDE SEQUENCE [LARGE SCALE GENOMIC DNA]</scope>
    <source>
        <strain evidence="3">M6</strain>
    </source>
</reference>
<reference evidence="3" key="2">
    <citation type="journal article" date="2017" name="Plant Physiol. Biochem.">
        <title>Differential oxidative and antioxidative response of duckweed Lemna minor toward plant growth promoting/inhibiting bacteria.</title>
        <authorList>
            <person name="Ishizawa H."/>
            <person name="Kuroda M."/>
            <person name="Morikawa M."/>
            <person name="Ike M."/>
        </authorList>
    </citation>
    <scope>NUCLEOTIDE SEQUENCE [LARGE SCALE GENOMIC DNA]</scope>
    <source>
        <strain evidence="3">M6</strain>
    </source>
</reference>
<dbReference type="AlphaFoldDB" id="A0A3G9G8D0"/>
<evidence type="ECO:0000313" key="3">
    <source>
        <dbReference type="Proteomes" id="UP000278756"/>
    </source>
</evidence>
<evidence type="ECO:0008006" key="4">
    <source>
        <dbReference type="Google" id="ProtNLM"/>
    </source>
</evidence>
<protein>
    <recommendedName>
        <fullName evidence="4">Sel1 domain protein repeat-containing protein</fullName>
    </recommendedName>
</protein>
<dbReference type="PANTHER" id="PTHR11102">
    <property type="entry name" value="SEL-1-LIKE PROTEIN"/>
    <property type="match status" value="1"/>
</dbReference>
<organism evidence="2 3">
    <name type="scientific">Asticcacaulis excentricus</name>
    <dbReference type="NCBI Taxonomy" id="78587"/>
    <lineage>
        <taxon>Bacteria</taxon>
        <taxon>Pseudomonadati</taxon>
        <taxon>Pseudomonadota</taxon>
        <taxon>Alphaproteobacteria</taxon>
        <taxon>Caulobacterales</taxon>
        <taxon>Caulobacteraceae</taxon>
        <taxon>Asticcacaulis</taxon>
    </lineage>
</organism>
<dbReference type="EMBL" id="AP018827">
    <property type="protein sequence ID" value="BBF81463.1"/>
    <property type="molecule type" value="Genomic_DNA"/>
</dbReference>
<dbReference type="InterPro" id="IPR050767">
    <property type="entry name" value="Sel1_AlgK"/>
</dbReference>
<evidence type="ECO:0000256" key="1">
    <source>
        <dbReference type="SAM" id="MobiDB-lite"/>
    </source>
</evidence>
<name>A0A3G9G8D0_9CAUL</name>
<dbReference type="InterPro" id="IPR011990">
    <property type="entry name" value="TPR-like_helical_dom_sf"/>
</dbReference>
<gene>
    <name evidence="2" type="ORF">EM6_2062</name>
</gene>
<evidence type="ECO:0000313" key="2">
    <source>
        <dbReference type="EMBL" id="BBF81463.1"/>
    </source>
</evidence>
<dbReference type="Proteomes" id="UP000278756">
    <property type="component" value="Chromosome 1"/>
</dbReference>
<dbReference type="SUPFAM" id="SSF81901">
    <property type="entry name" value="HCP-like"/>
    <property type="match status" value="2"/>
</dbReference>
<feature type="region of interest" description="Disordered" evidence="1">
    <location>
        <begin position="317"/>
        <end position="343"/>
    </location>
</feature>
<dbReference type="PANTHER" id="PTHR11102:SF160">
    <property type="entry name" value="ERAD-ASSOCIATED E3 UBIQUITIN-PROTEIN LIGASE COMPONENT HRD3"/>
    <property type="match status" value="1"/>
</dbReference>
<dbReference type="Pfam" id="PF08238">
    <property type="entry name" value="Sel1"/>
    <property type="match status" value="7"/>
</dbReference>
<dbReference type="SMART" id="SM00671">
    <property type="entry name" value="SEL1"/>
    <property type="match status" value="7"/>
</dbReference>
<dbReference type="InterPro" id="IPR006597">
    <property type="entry name" value="Sel1-like"/>
</dbReference>
<sequence>MIRARDRTLTDAFALFDQKKYPEALALFQKSYNKLGDSIAALMIGRMYLLGLGTTPNTREALKWLNKAAEQPNPPRPLRFDPKAPERMDSATEASIVLAKIYLIGHDVEKNPATALKWYQKAASRAYVPAYKTVGDFYYYGHGVRKDVVRAQRNYKTAAETGFAPAQVAMAQILASGDDGVPANPKQALDWYYHAAKANHPDGLYALAVAYDTGQGVKADPKQALFYYKEAAVRGHPAAQNDIGTYFAKGDSILPKDEPIARKWFEVSARNGNPEAMYNLAVMLMTGQGGPVDRKGAWVWFTVAQMAGHPHAEAALKQQEPQMTTDEKSEAAAVLKPKLQAGS</sequence>
<accession>A0A3G9G8D0</accession>
<proteinExistence type="predicted"/>